<dbReference type="EnsemblMetazoa" id="XM_003424227">
    <property type="protein sequence ID" value="XP_003424275"/>
    <property type="gene ID" value="LOC100679592"/>
</dbReference>
<name>A0A7M7GKJ8_NASVI</name>
<sequence>MKFFASFSAILALIAVAAASTADFSIRASLEKQVAARDESNNLIVGKRHPNDKLMYQENINKRANIVGKKTIYEEVINVPRDHVITAVRALDMMTDGTGAFVVVTGGGPGQESVSLRFKSQRFHGIYFIVQVYAKPRYQ</sequence>
<dbReference type="KEGG" id="nvi:100679592"/>
<dbReference type="PANTHER" id="PTHR37685">
    <property type="entry name" value="GEO11136P1-RELATED"/>
    <property type="match status" value="1"/>
</dbReference>
<keyword evidence="3" id="KW-1185">Reference proteome</keyword>
<proteinExistence type="predicted"/>
<protein>
    <submittedName>
        <fullName evidence="2">Uncharacterized protein</fullName>
    </submittedName>
</protein>
<dbReference type="InterPro" id="IPR031734">
    <property type="entry name" value="MBF2"/>
</dbReference>
<dbReference type="OMA" id="IVHEQTF"/>
<dbReference type="PANTHER" id="PTHR37685:SF1">
    <property type="entry name" value="GEO11136P1-RELATED"/>
    <property type="match status" value="1"/>
</dbReference>
<feature type="signal peptide" evidence="1">
    <location>
        <begin position="1"/>
        <end position="19"/>
    </location>
</feature>
<evidence type="ECO:0000313" key="3">
    <source>
        <dbReference type="Proteomes" id="UP000002358"/>
    </source>
</evidence>
<accession>A0A7M7GKJ8</accession>
<gene>
    <name evidence="2" type="primary">100679592</name>
</gene>
<evidence type="ECO:0000256" key="1">
    <source>
        <dbReference type="SAM" id="SignalP"/>
    </source>
</evidence>
<keyword evidence="1" id="KW-0732">Signal</keyword>
<organism evidence="2 3">
    <name type="scientific">Nasonia vitripennis</name>
    <name type="common">Parasitic wasp</name>
    <dbReference type="NCBI Taxonomy" id="7425"/>
    <lineage>
        <taxon>Eukaryota</taxon>
        <taxon>Metazoa</taxon>
        <taxon>Ecdysozoa</taxon>
        <taxon>Arthropoda</taxon>
        <taxon>Hexapoda</taxon>
        <taxon>Insecta</taxon>
        <taxon>Pterygota</taxon>
        <taxon>Neoptera</taxon>
        <taxon>Endopterygota</taxon>
        <taxon>Hymenoptera</taxon>
        <taxon>Apocrita</taxon>
        <taxon>Proctotrupomorpha</taxon>
        <taxon>Chalcidoidea</taxon>
        <taxon>Pteromalidae</taxon>
        <taxon>Pteromalinae</taxon>
        <taxon>Nasonia</taxon>
    </lineage>
</organism>
<dbReference type="Pfam" id="PF15868">
    <property type="entry name" value="MBF2"/>
    <property type="match status" value="1"/>
</dbReference>
<reference evidence="2" key="1">
    <citation type="submission" date="2021-01" db="UniProtKB">
        <authorList>
            <consortium name="EnsemblMetazoa"/>
        </authorList>
    </citation>
    <scope>IDENTIFICATION</scope>
</reference>
<dbReference type="AlphaFoldDB" id="A0A7M7GKJ8"/>
<dbReference type="OrthoDB" id="8192785at2759"/>
<feature type="chain" id="PRO_5029853853" evidence="1">
    <location>
        <begin position="20"/>
        <end position="139"/>
    </location>
</feature>
<evidence type="ECO:0000313" key="2">
    <source>
        <dbReference type="EnsemblMetazoa" id="XP_003424275"/>
    </source>
</evidence>
<dbReference type="InParanoid" id="A0A7M7GKJ8"/>
<dbReference type="Proteomes" id="UP000002358">
    <property type="component" value="Chromosome 3"/>
</dbReference>